<evidence type="ECO:0000256" key="2">
    <source>
        <dbReference type="ARBA" id="ARBA00022692"/>
    </source>
</evidence>
<comment type="caution">
    <text evidence="6">The sequence shown here is derived from an EMBL/GenBank/DDBJ whole genome shotgun (WGS) entry which is preliminary data.</text>
</comment>
<dbReference type="SUPFAM" id="SSF74653">
    <property type="entry name" value="TolA/TonB C-terminal domain"/>
    <property type="match status" value="1"/>
</dbReference>
<dbReference type="EMBL" id="JAESHT010000003">
    <property type="protein sequence ID" value="MBL3672976.1"/>
    <property type="molecule type" value="Genomic_DNA"/>
</dbReference>
<reference evidence="6 7" key="1">
    <citation type="submission" date="2021-01" db="EMBL/GenBank/DDBJ databases">
        <title>011410 draft genome.</title>
        <authorList>
            <person name="Lang L."/>
        </authorList>
    </citation>
    <scope>NUCLEOTIDE SEQUENCE [LARGE SCALE GENOMIC DNA]</scope>
    <source>
        <strain evidence="6 7">KCTC 42845</strain>
    </source>
</reference>
<evidence type="ECO:0000313" key="6">
    <source>
        <dbReference type="EMBL" id="MBL3672976.1"/>
    </source>
</evidence>
<dbReference type="Proteomes" id="UP000644749">
    <property type="component" value="Unassembled WGS sequence"/>
</dbReference>
<dbReference type="RefSeq" id="WP_202380108.1">
    <property type="nucleotide sequence ID" value="NZ_JAESHT010000003.1"/>
</dbReference>
<keyword evidence="3" id="KW-1133">Transmembrane helix</keyword>
<name>A0ABS1S2P9_9RHOB</name>
<comment type="subcellular location">
    <subcellularLocation>
        <location evidence="1">Membrane</location>
        <topology evidence="1">Single-pass membrane protein</topology>
    </subcellularLocation>
</comment>
<proteinExistence type="predicted"/>
<evidence type="ECO:0000313" key="7">
    <source>
        <dbReference type="Proteomes" id="UP000644749"/>
    </source>
</evidence>
<keyword evidence="4" id="KW-0472">Membrane</keyword>
<dbReference type="PROSITE" id="PS52015">
    <property type="entry name" value="TONB_CTD"/>
    <property type="match status" value="1"/>
</dbReference>
<organism evidence="6 7">
    <name type="scientific">Paracoccus aerius</name>
    <dbReference type="NCBI Taxonomy" id="1915382"/>
    <lineage>
        <taxon>Bacteria</taxon>
        <taxon>Pseudomonadati</taxon>
        <taxon>Pseudomonadota</taxon>
        <taxon>Alphaproteobacteria</taxon>
        <taxon>Rhodobacterales</taxon>
        <taxon>Paracoccaceae</taxon>
        <taxon>Paracoccus</taxon>
    </lineage>
</organism>
<dbReference type="InterPro" id="IPR006260">
    <property type="entry name" value="TonB/TolA_C"/>
</dbReference>
<keyword evidence="7" id="KW-1185">Reference proteome</keyword>
<evidence type="ECO:0000256" key="4">
    <source>
        <dbReference type="ARBA" id="ARBA00023136"/>
    </source>
</evidence>
<accession>A0ABS1S2P9</accession>
<evidence type="ECO:0000256" key="1">
    <source>
        <dbReference type="ARBA" id="ARBA00004167"/>
    </source>
</evidence>
<gene>
    <name evidence="6" type="ORF">JL111_05685</name>
</gene>
<dbReference type="Pfam" id="PF13103">
    <property type="entry name" value="TonB_2"/>
    <property type="match status" value="1"/>
</dbReference>
<keyword evidence="2" id="KW-0812">Transmembrane</keyword>
<feature type="domain" description="TonB C-terminal" evidence="5">
    <location>
        <begin position="1"/>
        <end position="63"/>
    </location>
</feature>
<dbReference type="InterPro" id="IPR037682">
    <property type="entry name" value="TonB_C"/>
</dbReference>
<evidence type="ECO:0000259" key="5">
    <source>
        <dbReference type="PROSITE" id="PS52015"/>
    </source>
</evidence>
<dbReference type="NCBIfam" id="TIGR01352">
    <property type="entry name" value="tonB_Cterm"/>
    <property type="match status" value="1"/>
</dbReference>
<evidence type="ECO:0000256" key="3">
    <source>
        <dbReference type="ARBA" id="ARBA00022989"/>
    </source>
</evidence>
<sequence>MLEITIARDGSVMTVEVMESSGNRAMDAALVRHFSRIKGIPAFTPDMNIPSITLALPISTRRG</sequence>
<protein>
    <submittedName>
        <fullName evidence="6">Energy transducer TonB</fullName>
    </submittedName>
</protein>
<dbReference type="Gene3D" id="3.30.1150.10">
    <property type="match status" value="1"/>
</dbReference>